<dbReference type="PRINTS" id="PR01590">
    <property type="entry name" value="HTHFIS"/>
</dbReference>
<evidence type="ECO:0000313" key="19">
    <source>
        <dbReference type="EMBL" id="OLY43360.1"/>
    </source>
</evidence>
<evidence type="ECO:0000256" key="13">
    <source>
        <dbReference type="ARBA" id="ARBA00029881"/>
    </source>
</evidence>
<evidence type="ECO:0000256" key="4">
    <source>
        <dbReference type="ARBA" id="ARBA00022491"/>
    </source>
</evidence>
<dbReference type="Pfam" id="PF00072">
    <property type="entry name" value="Response_reg"/>
    <property type="match status" value="1"/>
</dbReference>
<keyword evidence="10 19" id="KW-0238">DNA-binding</keyword>
<dbReference type="EMBL" id="LXYT01000002">
    <property type="protein sequence ID" value="OLY43360.1"/>
    <property type="molecule type" value="Genomic_DNA"/>
</dbReference>
<dbReference type="PANTHER" id="PTHR32071">
    <property type="entry name" value="TRANSCRIPTIONAL REGULATORY PROTEIN"/>
    <property type="match status" value="1"/>
</dbReference>
<evidence type="ECO:0000256" key="2">
    <source>
        <dbReference type="ARBA" id="ARBA00019059"/>
    </source>
</evidence>
<evidence type="ECO:0000256" key="12">
    <source>
        <dbReference type="ARBA" id="ARBA00023163"/>
    </source>
</evidence>
<comment type="caution">
    <text evidence="19">The sequence shown here is derived from an EMBL/GenBank/DDBJ whole genome shotgun (WGS) entry which is preliminary data.</text>
</comment>
<sequence length="528" mass="60191">MSVLMEINGKPFFLKKILFSVACNHQIDSSYPLAGQTRYTYVLQPNSYPCVFVITKEMMKAMMGPILVAAEDYGKRANTSSILRALGYRVIEAENGLRTLDLLRRRRNISFALVDLMMSDLGGTDLISTIRVTGFAAPLVVMSDVENEELLQKSLKAGAVDYLVYPITSLRLSVTLGNLSINNTYEREVHYIRRQQENHLRFSDLYANSEAMKEPFEQAKQAALSTKNLLIEGEKGTGRETLARVIHHESPYATGKFVRIQCVPISDPAQDSKKWETKILPHIHSIDHGTICLCEIDRLEINQQKRWIDFLKKRKEAEKDSEPKFRLTVISTSRLQGLVEDGLFLKEFYDLLRECHVIVPPLRERRDDFSDIAQRAIEHIVVESGQPHVHGVAGSALSLLLQHDWPGNVGELENVLFRAVLLSQGPLLTIRDFPQLTGNQVTDFRSNVPIDTAEKNSRYSIQLIDDNGQIRAYNELEREIIERTVHHYRGRMSEAARRLGIGRSTLYRKLDEYHAENQKESEALRRAS</sequence>
<keyword evidence="7" id="KW-0067">ATP-binding</keyword>
<dbReference type="PROSITE" id="PS50045">
    <property type="entry name" value="SIGMA54_INTERACT_4"/>
    <property type="match status" value="1"/>
</dbReference>
<gene>
    <name evidence="19" type="ORF">PEB0149_007860</name>
</gene>
<keyword evidence="4" id="KW-0678">Repressor</keyword>
<dbReference type="GO" id="GO:0006355">
    <property type="term" value="P:regulation of DNA-templated transcription"/>
    <property type="evidence" value="ECO:0007669"/>
    <property type="project" value="InterPro"/>
</dbReference>
<evidence type="ECO:0000256" key="1">
    <source>
        <dbReference type="ARBA" id="ARBA00004496"/>
    </source>
</evidence>
<evidence type="ECO:0000256" key="8">
    <source>
        <dbReference type="ARBA" id="ARBA00023012"/>
    </source>
</evidence>
<feature type="modified residue" description="4-aspartylphosphate" evidence="16">
    <location>
        <position position="115"/>
    </location>
</feature>
<keyword evidence="20" id="KW-1185">Reference proteome</keyword>
<dbReference type="PROSITE" id="PS50110">
    <property type="entry name" value="RESPONSE_REGULATORY"/>
    <property type="match status" value="1"/>
</dbReference>
<dbReference type="SMART" id="SM00448">
    <property type="entry name" value="REC"/>
    <property type="match status" value="1"/>
</dbReference>
<comment type="function">
    <text evidence="15">Member of the two-component regulatory system NtrB/NtrC, which controls expression of the nitrogen-regulated (ntr) genes in response to nitrogen limitation. Phosphorylated NtrC binds directly to DNA and stimulates the formation of open promoter-sigma54-RNA polymerase complexes.</text>
</comment>
<keyword evidence="12" id="KW-0804">Transcription</keyword>
<evidence type="ECO:0000256" key="14">
    <source>
        <dbReference type="ARBA" id="ARBA00031910"/>
    </source>
</evidence>
<evidence type="ECO:0000256" key="16">
    <source>
        <dbReference type="PROSITE-ProRule" id="PRU00169"/>
    </source>
</evidence>
<comment type="subcellular location">
    <subcellularLocation>
        <location evidence="1">Cytoplasm</location>
    </subcellularLocation>
</comment>
<dbReference type="Pfam" id="PF02954">
    <property type="entry name" value="HTH_8"/>
    <property type="match status" value="1"/>
</dbReference>
<evidence type="ECO:0000259" key="17">
    <source>
        <dbReference type="PROSITE" id="PS50045"/>
    </source>
</evidence>
<dbReference type="PANTHER" id="PTHR32071:SF95">
    <property type="entry name" value="DNA-BINDING TRANSCRIPTIONAL REGULATOR NTRC"/>
    <property type="match status" value="1"/>
</dbReference>
<evidence type="ECO:0000256" key="3">
    <source>
        <dbReference type="ARBA" id="ARBA00022490"/>
    </source>
</evidence>
<evidence type="ECO:0000256" key="15">
    <source>
        <dbReference type="ARBA" id="ARBA00043886"/>
    </source>
</evidence>
<dbReference type="InterPro" id="IPR027417">
    <property type="entry name" value="P-loop_NTPase"/>
</dbReference>
<dbReference type="InterPro" id="IPR001789">
    <property type="entry name" value="Sig_transdc_resp-reg_receiver"/>
</dbReference>
<evidence type="ECO:0000256" key="11">
    <source>
        <dbReference type="ARBA" id="ARBA00023159"/>
    </source>
</evidence>
<feature type="domain" description="Response regulatory" evidence="18">
    <location>
        <begin position="65"/>
        <end position="180"/>
    </location>
</feature>
<dbReference type="Pfam" id="PF25601">
    <property type="entry name" value="AAA_lid_14"/>
    <property type="match status" value="1"/>
</dbReference>
<reference evidence="19 20" key="1">
    <citation type="submission" date="2016-12" db="EMBL/GenBank/DDBJ databases">
        <title>Comparative genomics of Bartonella apis.</title>
        <authorList>
            <person name="Engel P."/>
        </authorList>
    </citation>
    <scope>NUCLEOTIDE SEQUENCE [LARGE SCALE GENOMIC DNA]</scope>
    <source>
        <strain evidence="19 20">PEB0149</strain>
    </source>
</reference>
<keyword evidence="11" id="KW-0010">Activator</keyword>
<proteinExistence type="predicted"/>
<dbReference type="Proteomes" id="UP000187344">
    <property type="component" value="Unassembled WGS sequence"/>
</dbReference>
<evidence type="ECO:0000256" key="10">
    <source>
        <dbReference type="ARBA" id="ARBA00023125"/>
    </source>
</evidence>
<dbReference type="CDD" id="cd00156">
    <property type="entry name" value="REC"/>
    <property type="match status" value="1"/>
</dbReference>
<dbReference type="InterPro" id="IPR011006">
    <property type="entry name" value="CheY-like_superfamily"/>
</dbReference>
<dbReference type="Gene3D" id="3.40.50.2300">
    <property type="match status" value="1"/>
</dbReference>
<dbReference type="Gene3D" id="1.10.10.60">
    <property type="entry name" value="Homeodomain-like"/>
    <property type="match status" value="1"/>
</dbReference>
<dbReference type="Gene3D" id="1.10.8.60">
    <property type="match status" value="1"/>
</dbReference>
<dbReference type="InterPro" id="IPR002078">
    <property type="entry name" value="Sigma_54_int"/>
</dbReference>
<dbReference type="InterPro" id="IPR002197">
    <property type="entry name" value="HTH_Fis"/>
</dbReference>
<evidence type="ECO:0000256" key="5">
    <source>
        <dbReference type="ARBA" id="ARBA00022553"/>
    </source>
</evidence>
<dbReference type="InterPro" id="IPR058031">
    <property type="entry name" value="AAA_lid_NorR"/>
</dbReference>
<keyword evidence="8" id="KW-0902">Two-component regulatory system</keyword>
<accession>A0A1R0F8S5</accession>
<organism evidence="19 20">
    <name type="scientific">Bartonella apis</name>
    <dbReference type="NCBI Taxonomy" id="1686310"/>
    <lineage>
        <taxon>Bacteria</taxon>
        <taxon>Pseudomonadati</taxon>
        <taxon>Pseudomonadota</taxon>
        <taxon>Alphaproteobacteria</taxon>
        <taxon>Hyphomicrobiales</taxon>
        <taxon>Bartonellaceae</taxon>
        <taxon>Bartonella</taxon>
    </lineage>
</organism>
<keyword evidence="5 16" id="KW-0597">Phosphoprotein</keyword>
<evidence type="ECO:0000256" key="9">
    <source>
        <dbReference type="ARBA" id="ARBA00023015"/>
    </source>
</evidence>
<dbReference type="SUPFAM" id="SSF52172">
    <property type="entry name" value="CheY-like"/>
    <property type="match status" value="1"/>
</dbReference>
<feature type="domain" description="Sigma-54 factor interaction" evidence="17">
    <location>
        <begin position="205"/>
        <end position="421"/>
    </location>
</feature>
<keyword evidence="6" id="KW-0547">Nucleotide-binding</keyword>
<dbReference type="InterPro" id="IPR009057">
    <property type="entry name" value="Homeodomain-like_sf"/>
</dbReference>
<keyword evidence="9" id="KW-0805">Transcription regulation</keyword>
<dbReference type="GO" id="GO:0043565">
    <property type="term" value="F:sequence-specific DNA binding"/>
    <property type="evidence" value="ECO:0007669"/>
    <property type="project" value="InterPro"/>
</dbReference>
<evidence type="ECO:0000256" key="7">
    <source>
        <dbReference type="ARBA" id="ARBA00022840"/>
    </source>
</evidence>
<evidence type="ECO:0000256" key="6">
    <source>
        <dbReference type="ARBA" id="ARBA00022741"/>
    </source>
</evidence>
<dbReference type="GO" id="GO:0005524">
    <property type="term" value="F:ATP binding"/>
    <property type="evidence" value="ECO:0007669"/>
    <property type="project" value="UniProtKB-KW"/>
</dbReference>
<dbReference type="SUPFAM" id="SSF52540">
    <property type="entry name" value="P-loop containing nucleoside triphosphate hydrolases"/>
    <property type="match status" value="1"/>
</dbReference>
<evidence type="ECO:0000259" key="18">
    <source>
        <dbReference type="PROSITE" id="PS50110"/>
    </source>
</evidence>
<dbReference type="SUPFAM" id="SSF46689">
    <property type="entry name" value="Homeodomain-like"/>
    <property type="match status" value="1"/>
</dbReference>
<keyword evidence="3" id="KW-0963">Cytoplasm</keyword>
<protein>
    <recommendedName>
        <fullName evidence="2">DNA-binding transcriptional regulator NtrC</fullName>
    </recommendedName>
    <alternativeName>
        <fullName evidence="13">Nitrogen regulation protein NR(I)</fullName>
    </alternativeName>
    <alternativeName>
        <fullName evidence="14">Nitrogen regulator I</fullName>
    </alternativeName>
</protein>
<dbReference type="GO" id="GO:0000160">
    <property type="term" value="P:phosphorelay signal transduction system"/>
    <property type="evidence" value="ECO:0007669"/>
    <property type="project" value="UniProtKB-KW"/>
</dbReference>
<name>A0A1R0F8S5_9HYPH</name>
<evidence type="ECO:0000313" key="20">
    <source>
        <dbReference type="Proteomes" id="UP000187344"/>
    </source>
</evidence>
<dbReference type="Pfam" id="PF14532">
    <property type="entry name" value="Sigma54_activ_2"/>
    <property type="match status" value="1"/>
</dbReference>
<dbReference type="Gene3D" id="3.40.50.300">
    <property type="entry name" value="P-loop containing nucleotide triphosphate hydrolases"/>
    <property type="match status" value="1"/>
</dbReference>
<dbReference type="AlphaFoldDB" id="A0A1R0F8S5"/>